<protein>
    <recommendedName>
        <fullName evidence="5">Lipoprotein</fullName>
    </recommendedName>
</protein>
<dbReference type="Proteomes" id="UP000230842">
    <property type="component" value="Unassembled WGS sequence"/>
</dbReference>
<sequence>MRVLAAVVTVLCLTVAGCSGTEPAAVSSEPTSSASSASPSATDAPSTATTPTPEPTRTTLTPPPTTPTAEPTASEAATEPPAGAYADDPVGSYRNKQMRWKIHLEADGTFREDFEGFKNFRNGTWKQPRKTRIRLKGRDGVTTRARYDGATLTIRGRVLTRTGGR</sequence>
<feature type="compositionally biased region" description="Low complexity" evidence="1">
    <location>
        <begin position="20"/>
        <end position="60"/>
    </location>
</feature>
<reference evidence="3 4" key="1">
    <citation type="submission" date="2017-11" db="EMBL/GenBank/DDBJ databases">
        <title>Genomic Encyclopedia of Archaeal and Bacterial Type Strains, Phase II (KMG-II): From Individual Species to Whole Genera.</title>
        <authorList>
            <person name="Goeker M."/>
        </authorList>
    </citation>
    <scope>NUCLEOTIDE SEQUENCE [LARGE SCALE GENOMIC DNA]</scope>
    <source>
        <strain evidence="3 4">DSM 27763</strain>
    </source>
</reference>
<dbReference type="AlphaFoldDB" id="A0A0B2BLE7"/>
<proteinExistence type="predicted"/>
<feature type="chain" id="PRO_5015034382" description="Lipoprotein" evidence="2">
    <location>
        <begin position="25"/>
        <end position="165"/>
    </location>
</feature>
<evidence type="ECO:0000313" key="4">
    <source>
        <dbReference type="Proteomes" id="UP000230842"/>
    </source>
</evidence>
<keyword evidence="4" id="KW-1185">Reference proteome</keyword>
<evidence type="ECO:0008006" key="5">
    <source>
        <dbReference type="Google" id="ProtNLM"/>
    </source>
</evidence>
<feature type="compositionally biased region" description="Low complexity" evidence="1">
    <location>
        <begin position="67"/>
        <end position="82"/>
    </location>
</feature>
<dbReference type="EMBL" id="PGEZ01000001">
    <property type="protein sequence ID" value="PJJ56433.1"/>
    <property type="molecule type" value="Genomic_DNA"/>
</dbReference>
<feature type="signal peptide" evidence="2">
    <location>
        <begin position="1"/>
        <end position="24"/>
    </location>
</feature>
<organism evidence="3 4">
    <name type="scientific">Mumia flava</name>
    <dbReference type="NCBI Taxonomy" id="1348852"/>
    <lineage>
        <taxon>Bacteria</taxon>
        <taxon>Bacillati</taxon>
        <taxon>Actinomycetota</taxon>
        <taxon>Actinomycetes</taxon>
        <taxon>Propionibacteriales</taxon>
        <taxon>Nocardioidaceae</taxon>
        <taxon>Mumia</taxon>
    </lineage>
</organism>
<comment type="caution">
    <text evidence="3">The sequence shown here is derived from an EMBL/GenBank/DDBJ whole genome shotgun (WGS) entry which is preliminary data.</text>
</comment>
<accession>A0A0B2BLE7</accession>
<evidence type="ECO:0000256" key="2">
    <source>
        <dbReference type="SAM" id="SignalP"/>
    </source>
</evidence>
<evidence type="ECO:0000256" key="1">
    <source>
        <dbReference type="SAM" id="MobiDB-lite"/>
    </source>
</evidence>
<keyword evidence="2" id="KW-0732">Signal</keyword>
<dbReference type="RefSeq" id="WP_039348529.1">
    <property type="nucleotide sequence ID" value="NZ_PGEZ01000001.1"/>
</dbReference>
<dbReference type="OrthoDB" id="3748015at2"/>
<dbReference type="PROSITE" id="PS51257">
    <property type="entry name" value="PROKAR_LIPOPROTEIN"/>
    <property type="match status" value="1"/>
</dbReference>
<evidence type="ECO:0000313" key="3">
    <source>
        <dbReference type="EMBL" id="PJJ56433.1"/>
    </source>
</evidence>
<gene>
    <name evidence="3" type="ORF">CLV56_0641</name>
</gene>
<feature type="region of interest" description="Disordered" evidence="1">
    <location>
        <begin position="20"/>
        <end position="92"/>
    </location>
</feature>
<name>A0A0B2BLE7_9ACTN</name>